<evidence type="ECO:0000256" key="5">
    <source>
        <dbReference type="ARBA" id="ARBA00023180"/>
    </source>
</evidence>
<dbReference type="Gramene" id="QL09p035288:mrna">
    <property type="protein sequence ID" value="QL09p035288:mrna"/>
    <property type="gene ID" value="QL09p035288"/>
</dbReference>
<evidence type="ECO:0000313" key="9">
    <source>
        <dbReference type="Proteomes" id="UP000594261"/>
    </source>
</evidence>
<dbReference type="Gene3D" id="2.40.70.10">
    <property type="entry name" value="Acid Proteases"/>
    <property type="match status" value="3"/>
</dbReference>
<evidence type="ECO:0000259" key="7">
    <source>
        <dbReference type="PROSITE" id="PS51767"/>
    </source>
</evidence>
<dbReference type="PROSITE" id="PS51767">
    <property type="entry name" value="PEPTIDASE_A1"/>
    <property type="match status" value="1"/>
</dbReference>
<dbReference type="InterPro" id="IPR032799">
    <property type="entry name" value="TAXi_C"/>
</dbReference>
<dbReference type="OMA" id="WIRNPIL"/>
<protein>
    <recommendedName>
        <fullName evidence="7">Peptidase A1 domain-containing protein</fullName>
    </recommendedName>
</protein>
<feature type="signal peptide" evidence="6">
    <location>
        <begin position="1"/>
        <end position="27"/>
    </location>
</feature>
<keyword evidence="3" id="KW-0064">Aspartyl protease</keyword>
<organism evidence="8 9">
    <name type="scientific">Quercus lobata</name>
    <name type="common">Valley oak</name>
    <dbReference type="NCBI Taxonomy" id="97700"/>
    <lineage>
        <taxon>Eukaryota</taxon>
        <taxon>Viridiplantae</taxon>
        <taxon>Streptophyta</taxon>
        <taxon>Embryophyta</taxon>
        <taxon>Tracheophyta</taxon>
        <taxon>Spermatophyta</taxon>
        <taxon>Magnoliopsida</taxon>
        <taxon>eudicotyledons</taxon>
        <taxon>Gunneridae</taxon>
        <taxon>Pentapetalae</taxon>
        <taxon>rosids</taxon>
        <taxon>fabids</taxon>
        <taxon>Fagales</taxon>
        <taxon>Fagaceae</taxon>
        <taxon>Quercus</taxon>
    </lineage>
</organism>
<dbReference type="InterPro" id="IPR032861">
    <property type="entry name" value="TAXi_N"/>
</dbReference>
<feature type="domain" description="Peptidase A1" evidence="7">
    <location>
        <begin position="17"/>
        <end position="349"/>
    </location>
</feature>
<dbReference type="Pfam" id="PF14541">
    <property type="entry name" value="TAXi_C"/>
    <property type="match status" value="1"/>
</dbReference>
<dbReference type="EMBL" id="LRBV02000009">
    <property type="status" value="NOT_ANNOTATED_CDS"/>
    <property type="molecule type" value="Genomic_DNA"/>
</dbReference>
<proteinExistence type="inferred from homology"/>
<keyword evidence="5" id="KW-0325">Glycoprotein</keyword>
<dbReference type="Pfam" id="PF14543">
    <property type="entry name" value="TAXi_N"/>
    <property type="match status" value="1"/>
</dbReference>
<dbReference type="GO" id="GO:0004190">
    <property type="term" value="F:aspartic-type endopeptidase activity"/>
    <property type="evidence" value="ECO:0007669"/>
    <property type="project" value="UniProtKB-KW"/>
</dbReference>
<evidence type="ECO:0000256" key="2">
    <source>
        <dbReference type="ARBA" id="ARBA00022670"/>
    </source>
</evidence>
<accession>A0A7N2MIP4</accession>
<dbReference type="InterPro" id="IPR021109">
    <property type="entry name" value="Peptidase_aspartic_dom_sf"/>
</dbReference>
<keyword evidence="2" id="KW-0645">Protease</keyword>
<sequence length="356" mass="39223">MAHYATSLQPLLLLPLLILILPLLTFSSRLAFDDNPLKTGFWVSLTHIDAGLKNLTKLQLIQRAIINQVKPRLEKLSAITKNGRIDDIRAPVYAGDEEFLMNLSIGTPVVPLVAIMDTGFLSRETLTFEEQVSVPRIGFGCGVNNQVIGMNNVVGIVGLGRGTLSLVSQLGSRKFSYCFTSVGDNKSSSLLFGSLADLNVSNGAIKSTPWIRNPILPSFYYLSLEVITFGQTLLPIPKSLFQIGSNGGGGLMIDSETTVTSLQEDAFDMLKQAFVAQTKLQEIKFPRLVFHFKGLDLELPAENYMILDTKLGLVCLAMRPTGRLSVFGNFQQRNMLVLHDLKKEILSFIPTKCDQL</sequence>
<dbReference type="GO" id="GO:0006508">
    <property type="term" value="P:proteolysis"/>
    <property type="evidence" value="ECO:0007669"/>
    <property type="project" value="UniProtKB-KW"/>
</dbReference>
<feature type="chain" id="PRO_5029891712" description="Peptidase A1 domain-containing protein" evidence="6">
    <location>
        <begin position="28"/>
        <end position="356"/>
    </location>
</feature>
<evidence type="ECO:0000313" key="8">
    <source>
        <dbReference type="EnsemblPlants" id="QL09p035288:mrna"/>
    </source>
</evidence>
<reference evidence="8" key="2">
    <citation type="submission" date="2021-01" db="UniProtKB">
        <authorList>
            <consortium name="EnsemblPlants"/>
        </authorList>
    </citation>
    <scope>IDENTIFICATION</scope>
</reference>
<keyword evidence="6" id="KW-0732">Signal</keyword>
<dbReference type="GO" id="GO:0005576">
    <property type="term" value="C:extracellular region"/>
    <property type="evidence" value="ECO:0007669"/>
    <property type="project" value="TreeGrafter"/>
</dbReference>
<dbReference type="PANTHER" id="PTHR47967:SF130">
    <property type="entry name" value="ASPARTIC PROTEINASE NEPENTHESIN-1-LIKE"/>
    <property type="match status" value="1"/>
</dbReference>
<dbReference type="InterPro" id="IPR034161">
    <property type="entry name" value="Pepsin-like_plant"/>
</dbReference>
<dbReference type="Proteomes" id="UP000594261">
    <property type="component" value="Chromosome 9"/>
</dbReference>
<keyword evidence="9" id="KW-1185">Reference proteome</keyword>
<keyword evidence="4" id="KW-0378">Hydrolase</keyword>
<dbReference type="PANTHER" id="PTHR47967">
    <property type="entry name" value="OS07G0603500 PROTEIN-RELATED"/>
    <property type="match status" value="1"/>
</dbReference>
<comment type="similarity">
    <text evidence="1">Belongs to the peptidase A1 family.</text>
</comment>
<dbReference type="InParanoid" id="A0A7N2MIP4"/>
<dbReference type="InterPro" id="IPR051708">
    <property type="entry name" value="Plant_Aspart_Prot_A1"/>
</dbReference>
<dbReference type="AlphaFoldDB" id="A0A7N2MIP4"/>
<evidence type="ECO:0000256" key="3">
    <source>
        <dbReference type="ARBA" id="ARBA00022750"/>
    </source>
</evidence>
<dbReference type="CDD" id="cd05476">
    <property type="entry name" value="pepsin_A_like_plant"/>
    <property type="match status" value="1"/>
</dbReference>
<dbReference type="EnsemblPlants" id="QL09p035288:mrna">
    <property type="protein sequence ID" value="QL09p035288:mrna"/>
    <property type="gene ID" value="QL09p035288"/>
</dbReference>
<evidence type="ECO:0000256" key="1">
    <source>
        <dbReference type="ARBA" id="ARBA00007447"/>
    </source>
</evidence>
<name>A0A7N2MIP4_QUELO</name>
<evidence type="ECO:0000256" key="4">
    <source>
        <dbReference type="ARBA" id="ARBA00022801"/>
    </source>
</evidence>
<dbReference type="InterPro" id="IPR033121">
    <property type="entry name" value="PEPTIDASE_A1"/>
</dbReference>
<reference evidence="8 9" key="1">
    <citation type="journal article" date="2016" name="G3 (Bethesda)">
        <title>First Draft Assembly and Annotation of the Genome of a California Endemic Oak Quercus lobata Nee (Fagaceae).</title>
        <authorList>
            <person name="Sork V.L."/>
            <person name="Fitz-Gibbon S.T."/>
            <person name="Puiu D."/>
            <person name="Crepeau M."/>
            <person name="Gugger P.F."/>
            <person name="Sherman R."/>
            <person name="Stevens K."/>
            <person name="Langley C.H."/>
            <person name="Pellegrini M."/>
            <person name="Salzberg S.L."/>
        </authorList>
    </citation>
    <scope>NUCLEOTIDE SEQUENCE [LARGE SCALE GENOMIC DNA]</scope>
    <source>
        <strain evidence="8 9">cv. SW786</strain>
    </source>
</reference>
<evidence type="ECO:0000256" key="6">
    <source>
        <dbReference type="SAM" id="SignalP"/>
    </source>
</evidence>
<dbReference type="SUPFAM" id="SSF50630">
    <property type="entry name" value="Acid proteases"/>
    <property type="match status" value="1"/>
</dbReference>